<keyword evidence="4 6" id="KW-1133">Transmembrane helix</keyword>
<feature type="transmembrane region" description="Helical" evidence="6">
    <location>
        <begin position="418"/>
        <end position="438"/>
    </location>
</feature>
<evidence type="ECO:0000256" key="2">
    <source>
        <dbReference type="ARBA" id="ARBA00022448"/>
    </source>
</evidence>
<feature type="transmembrane region" description="Helical" evidence="6">
    <location>
        <begin position="362"/>
        <end position="382"/>
    </location>
</feature>
<feature type="transmembrane region" description="Helical" evidence="6">
    <location>
        <begin position="170"/>
        <end position="194"/>
    </location>
</feature>
<comment type="subcellular location">
    <subcellularLocation>
        <location evidence="1">Membrane</location>
        <topology evidence="1">Multi-pass membrane protein</topology>
    </subcellularLocation>
</comment>
<accession>A0A550C6Y7</accession>
<evidence type="ECO:0000259" key="7">
    <source>
        <dbReference type="PROSITE" id="PS50850"/>
    </source>
</evidence>
<feature type="transmembrane region" description="Helical" evidence="6">
    <location>
        <begin position="483"/>
        <end position="500"/>
    </location>
</feature>
<dbReference type="OrthoDB" id="2985014at2759"/>
<name>A0A550C6Y7_9AGAR</name>
<dbReference type="Gene3D" id="1.20.1250.20">
    <property type="entry name" value="MFS general substrate transporter like domains"/>
    <property type="match status" value="2"/>
</dbReference>
<dbReference type="PANTHER" id="PTHR43791:SF6">
    <property type="entry name" value="TRANSPORTER, PUTATIVE (AFU_ORTHOLOGUE AFUA_1G16690)-RELATED"/>
    <property type="match status" value="1"/>
</dbReference>
<keyword evidence="2" id="KW-0813">Transport</keyword>
<feature type="transmembrane region" description="Helical" evidence="6">
    <location>
        <begin position="206"/>
        <end position="228"/>
    </location>
</feature>
<comment type="caution">
    <text evidence="8">The sequence shown here is derived from an EMBL/GenBank/DDBJ whole genome shotgun (WGS) entry which is preliminary data.</text>
</comment>
<feature type="transmembrane region" description="Helical" evidence="6">
    <location>
        <begin position="114"/>
        <end position="132"/>
    </location>
</feature>
<proteinExistence type="predicted"/>
<dbReference type="FunFam" id="1.20.1250.20:FF:000057">
    <property type="entry name" value="MFS general substrate transporter"/>
    <property type="match status" value="1"/>
</dbReference>
<dbReference type="Pfam" id="PF07690">
    <property type="entry name" value="MFS_1"/>
    <property type="match status" value="1"/>
</dbReference>
<evidence type="ECO:0000313" key="9">
    <source>
        <dbReference type="Proteomes" id="UP000320762"/>
    </source>
</evidence>
<dbReference type="GO" id="GO:0022857">
    <property type="term" value="F:transmembrane transporter activity"/>
    <property type="evidence" value="ECO:0007669"/>
    <property type="project" value="InterPro"/>
</dbReference>
<feature type="transmembrane region" description="Helical" evidence="6">
    <location>
        <begin position="322"/>
        <end position="342"/>
    </location>
</feature>
<feature type="transmembrane region" description="Helical" evidence="6">
    <location>
        <begin position="75"/>
        <end position="92"/>
    </location>
</feature>
<feature type="transmembrane region" description="Helical" evidence="6">
    <location>
        <begin position="240"/>
        <end position="263"/>
    </location>
</feature>
<dbReference type="PANTHER" id="PTHR43791">
    <property type="entry name" value="PERMEASE-RELATED"/>
    <property type="match status" value="1"/>
</dbReference>
<protein>
    <submittedName>
        <fullName evidence="8">MFS general substrate transporter</fullName>
    </submittedName>
</protein>
<dbReference type="FunFam" id="1.20.1250.20:FF:000013">
    <property type="entry name" value="MFS general substrate transporter"/>
    <property type="match status" value="1"/>
</dbReference>
<dbReference type="GO" id="GO:0016020">
    <property type="term" value="C:membrane"/>
    <property type="evidence" value="ECO:0007669"/>
    <property type="project" value="UniProtKB-SubCell"/>
</dbReference>
<sequence length="552" mass="61203">MALQFFSLSSSLVSPCILFRFSSFILPPGQTISFPAETIDVAVQEHSVSSSDDERLPEFGTAERTSAERRLTWRLDMRLLPTIFVIFVMNYIDRNGITTARLKGMEADLGITDIQYDTVIAILFVTYCPLQIPSNMILNYVSRPSWYIGGCVVAWGLVSTMTGITQDFGGIMACRVFLGIPESAFYCGCMYFLSRWYTRKELALRSAILYSGLMISNAFGSLIAAGILSNMEGVRGIRAWRWLFFIEVRPITMTIGLCAIYLLPDYPAHSRSLTACEHAWLSSFDRRLAQARLAEDAGEADQDNPEDSPLKGLYLAVKDPKVPIMAVMNLSQLLGLSFVNFFPTAPRVPQPNSTLGYSTTLTLLLAAPPWIFASIVCCVGAWHADRTGERFFHVAGWWWVTIVGFIIALSTMSTAGRYVSLFLMAVGYSGFAMTLVWVSNATPRPPAKRAAAMGIVNGCGNLGNLIGAYTWKTAWGPAYHQSMAISLAALVLSTVLAFVIRQMLIHDNKKLEEGEKCLMKDADRARVEEAARIEGISFEEAMAKRSGFRYLY</sequence>
<dbReference type="Proteomes" id="UP000320762">
    <property type="component" value="Unassembled WGS sequence"/>
</dbReference>
<evidence type="ECO:0000256" key="1">
    <source>
        <dbReference type="ARBA" id="ARBA00004141"/>
    </source>
</evidence>
<organism evidence="8 9">
    <name type="scientific">Schizophyllum amplum</name>
    <dbReference type="NCBI Taxonomy" id="97359"/>
    <lineage>
        <taxon>Eukaryota</taxon>
        <taxon>Fungi</taxon>
        <taxon>Dikarya</taxon>
        <taxon>Basidiomycota</taxon>
        <taxon>Agaricomycotina</taxon>
        <taxon>Agaricomycetes</taxon>
        <taxon>Agaricomycetidae</taxon>
        <taxon>Agaricales</taxon>
        <taxon>Schizophyllaceae</taxon>
        <taxon>Schizophyllum</taxon>
    </lineage>
</organism>
<dbReference type="AlphaFoldDB" id="A0A550C6Y7"/>
<dbReference type="InterPro" id="IPR020846">
    <property type="entry name" value="MFS_dom"/>
</dbReference>
<evidence type="ECO:0000256" key="5">
    <source>
        <dbReference type="ARBA" id="ARBA00023136"/>
    </source>
</evidence>
<dbReference type="InterPro" id="IPR036259">
    <property type="entry name" value="MFS_trans_sf"/>
</dbReference>
<feature type="domain" description="Major facilitator superfamily (MFS) profile" evidence="7">
    <location>
        <begin position="79"/>
        <end position="505"/>
    </location>
</feature>
<feature type="transmembrane region" description="Helical" evidence="6">
    <location>
        <begin position="394"/>
        <end position="412"/>
    </location>
</feature>
<reference evidence="8 9" key="1">
    <citation type="journal article" date="2019" name="New Phytol.">
        <title>Comparative genomics reveals unique wood-decay strategies and fruiting body development in the Schizophyllaceae.</title>
        <authorList>
            <person name="Almasi E."/>
            <person name="Sahu N."/>
            <person name="Krizsan K."/>
            <person name="Balint B."/>
            <person name="Kovacs G.M."/>
            <person name="Kiss B."/>
            <person name="Cseklye J."/>
            <person name="Drula E."/>
            <person name="Henrissat B."/>
            <person name="Nagy I."/>
            <person name="Chovatia M."/>
            <person name="Adam C."/>
            <person name="LaButti K."/>
            <person name="Lipzen A."/>
            <person name="Riley R."/>
            <person name="Grigoriev I.V."/>
            <person name="Nagy L.G."/>
        </authorList>
    </citation>
    <scope>NUCLEOTIDE SEQUENCE [LARGE SCALE GENOMIC DNA]</scope>
    <source>
        <strain evidence="8 9">NL-1724</strain>
    </source>
</reference>
<evidence type="ECO:0000313" key="8">
    <source>
        <dbReference type="EMBL" id="TRM60553.1"/>
    </source>
</evidence>
<evidence type="ECO:0000256" key="3">
    <source>
        <dbReference type="ARBA" id="ARBA00022692"/>
    </source>
</evidence>
<dbReference type="InterPro" id="IPR011701">
    <property type="entry name" value="MFS"/>
</dbReference>
<evidence type="ECO:0000256" key="4">
    <source>
        <dbReference type="ARBA" id="ARBA00022989"/>
    </source>
</evidence>
<evidence type="ECO:0000256" key="6">
    <source>
        <dbReference type="SAM" id="Phobius"/>
    </source>
</evidence>
<dbReference type="SUPFAM" id="SSF103473">
    <property type="entry name" value="MFS general substrate transporter"/>
    <property type="match status" value="1"/>
</dbReference>
<dbReference type="EMBL" id="VDMD01000021">
    <property type="protein sequence ID" value="TRM60553.1"/>
    <property type="molecule type" value="Genomic_DNA"/>
</dbReference>
<dbReference type="PROSITE" id="PS50850">
    <property type="entry name" value="MFS"/>
    <property type="match status" value="1"/>
</dbReference>
<keyword evidence="5 6" id="KW-0472">Membrane</keyword>
<keyword evidence="9" id="KW-1185">Reference proteome</keyword>
<gene>
    <name evidence="8" type="ORF">BD626DRAFT_504435</name>
</gene>
<feature type="transmembrane region" description="Helical" evidence="6">
    <location>
        <begin position="144"/>
        <end position="164"/>
    </location>
</feature>
<keyword evidence="3 6" id="KW-0812">Transmembrane</keyword>